<accession>A0A0E0E437</accession>
<dbReference type="HOGENOM" id="CLU_2816775_0_0_1"/>
<organism evidence="2">
    <name type="scientific">Oryza meridionalis</name>
    <dbReference type="NCBI Taxonomy" id="40149"/>
    <lineage>
        <taxon>Eukaryota</taxon>
        <taxon>Viridiplantae</taxon>
        <taxon>Streptophyta</taxon>
        <taxon>Embryophyta</taxon>
        <taxon>Tracheophyta</taxon>
        <taxon>Spermatophyta</taxon>
        <taxon>Magnoliopsida</taxon>
        <taxon>Liliopsida</taxon>
        <taxon>Poales</taxon>
        <taxon>Poaceae</taxon>
        <taxon>BOP clade</taxon>
        <taxon>Oryzoideae</taxon>
        <taxon>Oryzeae</taxon>
        <taxon>Oryzinae</taxon>
        <taxon>Oryza</taxon>
    </lineage>
</organism>
<feature type="region of interest" description="Disordered" evidence="1">
    <location>
        <begin position="1"/>
        <end position="24"/>
    </location>
</feature>
<evidence type="ECO:0000313" key="2">
    <source>
        <dbReference type="EnsemblPlants" id="OMERI06G22060.2"/>
    </source>
</evidence>
<reference evidence="2" key="2">
    <citation type="submission" date="2018-05" db="EMBL/GenBank/DDBJ databases">
        <title>OmerRS3 (Oryza meridionalis Reference Sequence Version 3).</title>
        <authorList>
            <person name="Zhang J."/>
            <person name="Kudrna D."/>
            <person name="Lee S."/>
            <person name="Talag J."/>
            <person name="Welchert J."/>
            <person name="Wing R.A."/>
        </authorList>
    </citation>
    <scope>NUCLEOTIDE SEQUENCE [LARGE SCALE GENOMIC DNA]</scope>
    <source>
        <strain evidence="2">cv. OR44</strain>
    </source>
</reference>
<proteinExistence type="predicted"/>
<dbReference type="Proteomes" id="UP000008021">
    <property type="component" value="Chromosome 6"/>
</dbReference>
<sequence>MHRYGQVVGDAAHPEDLGEGAPDPELLLNSGRLAGFADQHLLIRLFSTGEHELDNGGRRFCSQTSIT</sequence>
<protein>
    <submittedName>
        <fullName evidence="2">Uncharacterized protein</fullName>
    </submittedName>
</protein>
<evidence type="ECO:0000256" key="1">
    <source>
        <dbReference type="SAM" id="MobiDB-lite"/>
    </source>
</evidence>
<dbReference type="EnsemblPlants" id="OMERI06G22060.2">
    <property type="protein sequence ID" value="OMERI06G22060.2"/>
    <property type="gene ID" value="OMERI06G22060"/>
</dbReference>
<keyword evidence="3" id="KW-1185">Reference proteome</keyword>
<dbReference type="Gramene" id="OMERI06G22060.2">
    <property type="protein sequence ID" value="OMERI06G22060.2"/>
    <property type="gene ID" value="OMERI06G22060"/>
</dbReference>
<reference evidence="2" key="1">
    <citation type="submission" date="2015-04" db="UniProtKB">
        <authorList>
            <consortium name="EnsemblPlants"/>
        </authorList>
    </citation>
    <scope>IDENTIFICATION</scope>
</reference>
<dbReference type="AlphaFoldDB" id="A0A0E0E437"/>
<evidence type="ECO:0000313" key="3">
    <source>
        <dbReference type="Proteomes" id="UP000008021"/>
    </source>
</evidence>
<name>A0A0E0E437_9ORYZ</name>